<organism evidence="1 2">
    <name type="scientific">Pelomonas dachongensis</name>
    <dbReference type="NCBI Taxonomy" id="3299029"/>
    <lineage>
        <taxon>Bacteria</taxon>
        <taxon>Pseudomonadati</taxon>
        <taxon>Pseudomonadota</taxon>
        <taxon>Betaproteobacteria</taxon>
        <taxon>Burkholderiales</taxon>
        <taxon>Sphaerotilaceae</taxon>
        <taxon>Roseateles</taxon>
    </lineage>
</organism>
<dbReference type="Proteomes" id="UP001606300">
    <property type="component" value="Unassembled WGS sequence"/>
</dbReference>
<reference evidence="1 2" key="1">
    <citation type="submission" date="2024-09" db="EMBL/GenBank/DDBJ databases">
        <title>Novel species of the genus Pelomonas and Roseateles isolated from streams.</title>
        <authorList>
            <person name="Lu H."/>
        </authorList>
    </citation>
    <scope>NUCLEOTIDE SEQUENCE [LARGE SCALE GENOMIC DNA]</scope>
    <source>
        <strain evidence="1 2">DC23W</strain>
    </source>
</reference>
<evidence type="ECO:0000313" key="1">
    <source>
        <dbReference type="EMBL" id="MFG6414408.1"/>
    </source>
</evidence>
<gene>
    <name evidence="1" type="ORF">ACG02S_10925</name>
</gene>
<protein>
    <submittedName>
        <fullName evidence="1">Uncharacterized protein</fullName>
    </submittedName>
</protein>
<sequence>MIQLTDTCSLDGSLYEKLRLDGVRLAGGLASLTQRACVYHHIYKASGGRNVFPLIAAHGALWASGYFRKGMHAGKVLSFKFVFHPKMRAARLEALASFADKFRDINRRVCAESYAIYFASRSNAVDELLERRIGTSFLRLLKRCHAADDGASFSTNDRAALFNAFFDWEQQNIVAPAVKEAYDSFDWPIIKRLALTPNIDFAYFGAGYSLKFDDFSNTQERVHKGSLAYERAEAVGLDTVEKSLTHYGILQPDFLTDHNRVFAALLSAR</sequence>
<proteinExistence type="predicted"/>
<dbReference type="RefSeq" id="WP_394470483.1">
    <property type="nucleotide sequence ID" value="NZ_JBIGHY010000003.1"/>
</dbReference>
<evidence type="ECO:0000313" key="2">
    <source>
        <dbReference type="Proteomes" id="UP001606300"/>
    </source>
</evidence>
<keyword evidence="2" id="KW-1185">Reference proteome</keyword>
<dbReference type="EMBL" id="JBIGHY010000003">
    <property type="protein sequence ID" value="MFG6414408.1"/>
    <property type="molecule type" value="Genomic_DNA"/>
</dbReference>
<accession>A0ABW7ENY7</accession>
<comment type="caution">
    <text evidence="1">The sequence shown here is derived from an EMBL/GenBank/DDBJ whole genome shotgun (WGS) entry which is preliminary data.</text>
</comment>
<name>A0ABW7ENY7_9BURK</name>